<evidence type="ECO:0000256" key="2">
    <source>
        <dbReference type="ARBA" id="ARBA00022448"/>
    </source>
</evidence>
<evidence type="ECO:0000256" key="10">
    <source>
        <dbReference type="SAM" id="Phobius"/>
    </source>
</evidence>
<reference evidence="14 15" key="1">
    <citation type="submission" date="2016-10" db="EMBL/GenBank/DDBJ databases">
        <authorList>
            <person name="de Groot N.N."/>
        </authorList>
    </citation>
    <scope>NUCLEOTIDE SEQUENCE [LARGE SCALE GENOMIC DNA]</scope>
    <source>
        <strain evidence="14 15">CGMCC 1.7059</strain>
    </source>
</reference>
<evidence type="ECO:0000256" key="3">
    <source>
        <dbReference type="ARBA" id="ARBA00022692"/>
    </source>
</evidence>
<feature type="transmembrane region" description="Helical" evidence="10">
    <location>
        <begin position="167"/>
        <end position="188"/>
    </location>
</feature>
<evidence type="ECO:0000256" key="6">
    <source>
        <dbReference type="ARBA" id="ARBA00023136"/>
    </source>
</evidence>
<dbReference type="PRINTS" id="PR00169">
    <property type="entry name" value="KCHANNEL"/>
</dbReference>
<feature type="domain" description="Solute-binding protein family 3/N-terminal" evidence="12">
    <location>
        <begin position="24"/>
        <end position="353"/>
    </location>
</feature>
<dbReference type="PANTHER" id="PTHR18966">
    <property type="entry name" value="IONOTROPIC GLUTAMATE RECEPTOR"/>
    <property type="match status" value="1"/>
</dbReference>
<feature type="signal peptide" evidence="11">
    <location>
        <begin position="1"/>
        <end position="21"/>
    </location>
</feature>
<evidence type="ECO:0000256" key="9">
    <source>
        <dbReference type="ARBA" id="ARBA00023303"/>
    </source>
</evidence>
<dbReference type="Gene3D" id="3.40.190.10">
    <property type="entry name" value="Periplasmic binding protein-like II"/>
    <property type="match status" value="2"/>
</dbReference>
<feature type="transmembrane region" description="Helical" evidence="10">
    <location>
        <begin position="132"/>
        <end position="155"/>
    </location>
</feature>
<proteinExistence type="predicted"/>
<dbReference type="SMART" id="SM00079">
    <property type="entry name" value="PBPe"/>
    <property type="match status" value="1"/>
</dbReference>
<keyword evidence="8" id="KW-0325">Glycoprotein</keyword>
<keyword evidence="6 10" id="KW-0472">Membrane</keyword>
<organism evidence="14 15">
    <name type="scientific">Marinobacter mobilis</name>
    <dbReference type="NCBI Taxonomy" id="488533"/>
    <lineage>
        <taxon>Bacteria</taxon>
        <taxon>Pseudomonadati</taxon>
        <taxon>Pseudomonadota</taxon>
        <taxon>Gammaproteobacteria</taxon>
        <taxon>Pseudomonadales</taxon>
        <taxon>Marinobacteraceae</taxon>
        <taxon>Marinobacter</taxon>
    </lineage>
</organism>
<dbReference type="Pfam" id="PF00497">
    <property type="entry name" value="SBP_bac_3"/>
    <property type="match status" value="1"/>
</dbReference>
<dbReference type="InterPro" id="IPR001638">
    <property type="entry name" value="Solute-binding_3/MltF_N"/>
</dbReference>
<feature type="transmembrane region" description="Helical" evidence="10">
    <location>
        <begin position="200"/>
        <end position="224"/>
    </location>
</feature>
<evidence type="ECO:0000259" key="13">
    <source>
        <dbReference type="SMART" id="SM00079"/>
    </source>
</evidence>
<keyword evidence="7" id="KW-0675">Receptor</keyword>
<keyword evidence="5" id="KW-0406">Ion transport</keyword>
<keyword evidence="3 10" id="KW-0812">Transmembrane</keyword>
<keyword evidence="2" id="KW-0813">Transport</keyword>
<gene>
    <name evidence="14" type="ORF">SAMN04487960_104232</name>
</gene>
<evidence type="ECO:0000313" key="15">
    <source>
        <dbReference type="Proteomes" id="UP000199675"/>
    </source>
</evidence>
<keyword evidence="9" id="KW-0407">Ion channel</keyword>
<sequence>MSALPRLIATLLFLIPGLLQAATPVRVGVTEVPPFVMQTDDGQWQGISMDLWSSISDELGLEYEVVALPFQQLLAQVESGQIDVAVGALTMTAERETRFDFSHPFYQTGLSIGVPNAPDQSVLTSLKSLLSWQFFSVVAALAGVLLLVGVILWLFERKHNPEQFGGSTAEGVGSGFWWAAVTMTTVGYGDKAPVSLLGRLVGLIWMFAGLIMVASFTAAITSALTVSNLQHQIQGPQDLPGNTVATIANTASEAYLSEQRIQYLSYPDLTTAMQSVVDGETDAIVYDRALMQYRNLQLPGQRLSILPGVFDNQLYGLALPQGSELRGPVSEQVLAVTESGDWSRIVSRYLGRDE</sequence>
<dbReference type="InterPro" id="IPR001320">
    <property type="entry name" value="Iontro_rcpt_C"/>
</dbReference>
<keyword evidence="11" id="KW-0732">Signal</keyword>
<evidence type="ECO:0000256" key="11">
    <source>
        <dbReference type="SAM" id="SignalP"/>
    </source>
</evidence>
<dbReference type="InterPro" id="IPR015683">
    <property type="entry name" value="Ionotropic_Glu_rcpt"/>
</dbReference>
<dbReference type="AlphaFoldDB" id="A0A1H2WP77"/>
<comment type="subcellular location">
    <subcellularLocation>
        <location evidence="1">Membrane</location>
        <topology evidence="1">Multi-pass membrane protein</topology>
    </subcellularLocation>
</comment>
<dbReference type="GO" id="GO:0015276">
    <property type="term" value="F:ligand-gated monoatomic ion channel activity"/>
    <property type="evidence" value="ECO:0007669"/>
    <property type="project" value="InterPro"/>
</dbReference>
<dbReference type="Pfam" id="PF00060">
    <property type="entry name" value="Lig_chan"/>
    <property type="match status" value="1"/>
</dbReference>
<feature type="domain" description="Ionotropic glutamate receptor C-terminal" evidence="13">
    <location>
        <begin position="26"/>
        <end position="352"/>
    </location>
</feature>
<evidence type="ECO:0000256" key="5">
    <source>
        <dbReference type="ARBA" id="ARBA00023065"/>
    </source>
</evidence>
<evidence type="ECO:0000313" key="14">
    <source>
        <dbReference type="EMBL" id="SDW82401.1"/>
    </source>
</evidence>
<evidence type="ECO:0000256" key="4">
    <source>
        <dbReference type="ARBA" id="ARBA00022989"/>
    </source>
</evidence>
<evidence type="ECO:0000256" key="7">
    <source>
        <dbReference type="ARBA" id="ARBA00023170"/>
    </source>
</evidence>
<dbReference type="SUPFAM" id="SSF81324">
    <property type="entry name" value="Voltage-gated potassium channels"/>
    <property type="match status" value="1"/>
</dbReference>
<dbReference type="SMART" id="SM00062">
    <property type="entry name" value="PBPb"/>
    <property type="match status" value="1"/>
</dbReference>
<protein>
    <submittedName>
        <fullName evidence="14">Ligand-gated ion channel</fullName>
    </submittedName>
</protein>
<dbReference type="EMBL" id="FNNE01000004">
    <property type="protein sequence ID" value="SDW82401.1"/>
    <property type="molecule type" value="Genomic_DNA"/>
</dbReference>
<keyword evidence="15" id="KW-1185">Reference proteome</keyword>
<dbReference type="Proteomes" id="UP000199675">
    <property type="component" value="Unassembled WGS sequence"/>
</dbReference>
<dbReference type="Gene3D" id="1.10.287.70">
    <property type="match status" value="1"/>
</dbReference>
<dbReference type="RefSeq" id="WP_091812474.1">
    <property type="nucleotide sequence ID" value="NZ_FNNE01000004.1"/>
</dbReference>
<evidence type="ECO:0000256" key="1">
    <source>
        <dbReference type="ARBA" id="ARBA00004141"/>
    </source>
</evidence>
<name>A0A1H2WP77_9GAMM</name>
<dbReference type="GO" id="GO:0016020">
    <property type="term" value="C:membrane"/>
    <property type="evidence" value="ECO:0007669"/>
    <property type="project" value="UniProtKB-SubCell"/>
</dbReference>
<feature type="chain" id="PRO_5011586905" evidence="11">
    <location>
        <begin position="22"/>
        <end position="354"/>
    </location>
</feature>
<dbReference type="SUPFAM" id="SSF53850">
    <property type="entry name" value="Periplasmic binding protein-like II"/>
    <property type="match status" value="1"/>
</dbReference>
<evidence type="ECO:0000259" key="12">
    <source>
        <dbReference type="SMART" id="SM00062"/>
    </source>
</evidence>
<dbReference type="STRING" id="488533.SAMN04487960_104232"/>
<accession>A0A1H2WP77</accession>
<evidence type="ECO:0000256" key="8">
    <source>
        <dbReference type="ARBA" id="ARBA00023180"/>
    </source>
</evidence>
<dbReference type="OrthoDB" id="9799090at2"/>
<keyword evidence="4 10" id="KW-1133">Transmembrane helix</keyword>